<dbReference type="Pfam" id="PF21643">
    <property type="entry name" value="T6SS_Tsi2-like"/>
    <property type="match status" value="1"/>
</dbReference>
<dbReference type="Proteomes" id="UP001430193">
    <property type="component" value="Unassembled WGS sequence"/>
</dbReference>
<dbReference type="EMBL" id="JADIKF010000038">
    <property type="protein sequence ID" value="MBM7129620.1"/>
    <property type="molecule type" value="Genomic_DNA"/>
</dbReference>
<name>A0ABS2KEZ7_9GAMM</name>
<dbReference type="RefSeq" id="WP_204631236.1">
    <property type="nucleotide sequence ID" value="NZ_BSOC01000003.1"/>
</dbReference>
<organism evidence="1 2">
    <name type="scientific">Dyella mobilis</name>
    <dbReference type="NCBI Taxonomy" id="1849582"/>
    <lineage>
        <taxon>Bacteria</taxon>
        <taxon>Pseudomonadati</taxon>
        <taxon>Pseudomonadota</taxon>
        <taxon>Gammaproteobacteria</taxon>
        <taxon>Lysobacterales</taxon>
        <taxon>Rhodanobacteraceae</taxon>
        <taxon>Dyella</taxon>
    </lineage>
</organism>
<sequence>MVQIKHQTLIVAIQAVDAQIRAMHIDFADESDPMAFQILDDWQQAADDLERAYGELASTVINLPAYNELVGQ</sequence>
<dbReference type="InterPro" id="IPR049070">
    <property type="entry name" value="T6SS_Tsi2-like"/>
</dbReference>
<evidence type="ECO:0000313" key="2">
    <source>
        <dbReference type="Proteomes" id="UP001430193"/>
    </source>
</evidence>
<dbReference type="InterPro" id="IPR053756">
    <property type="entry name" value="Toxin_immunity_effector"/>
</dbReference>
<keyword evidence="2" id="KW-1185">Reference proteome</keyword>
<accession>A0ABS2KEZ7</accession>
<proteinExistence type="predicted"/>
<evidence type="ECO:0000313" key="1">
    <source>
        <dbReference type="EMBL" id="MBM7129620.1"/>
    </source>
</evidence>
<protein>
    <submittedName>
        <fullName evidence="1">Uncharacterized protein</fullName>
    </submittedName>
</protein>
<comment type="caution">
    <text evidence="1">The sequence shown here is derived from an EMBL/GenBank/DDBJ whole genome shotgun (WGS) entry which is preliminary data.</text>
</comment>
<reference evidence="1" key="1">
    <citation type="submission" date="2020-10" db="EMBL/GenBank/DDBJ databases">
        <title>Phylogeny of dyella-like bacteria.</title>
        <authorList>
            <person name="Fu J."/>
        </authorList>
    </citation>
    <scope>NUCLEOTIDE SEQUENCE</scope>
    <source>
        <strain evidence="1">DHON07</strain>
    </source>
</reference>
<dbReference type="Gene3D" id="1.10.287.2500">
    <property type="match status" value="1"/>
</dbReference>
<gene>
    <name evidence="1" type="ORF">ISS99_08795</name>
</gene>